<gene>
    <name evidence="15" type="ORF">SAMN04487996_102235</name>
</gene>
<keyword evidence="8" id="KW-0735">Signal-anchor</keyword>
<evidence type="ECO:0000256" key="2">
    <source>
        <dbReference type="ARBA" id="ARBA00004648"/>
    </source>
</evidence>
<keyword evidence="3" id="KW-0328">Glycosyltransferase</keyword>
<keyword evidence="6" id="KW-0479">Metal-binding</keyword>
<dbReference type="RefSeq" id="WP_090146724.1">
    <property type="nucleotide sequence ID" value="NZ_FNAN01000002.1"/>
</dbReference>
<reference evidence="16" key="1">
    <citation type="submission" date="2016-10" db="EMBL/GenBank/DDBJ databases">
        <authorList>
            <person name="Varghese N."/>
            <person name="Submissions S."/>
        </authorList>
    </citation>
    <scope>NUCLEOTIDE SEQUENCE [LARGE SCALE GENOMIC DNA]</scope>
    <source>
        <strain evidence="16">DSM 25329</strain>
    </source>
</reference>
<dbReference type="AlphaFoldDB" id="A0A1G6XTZ0"/>
<keyword evidence="7" id="KW-0256">Endoplasmic reticulum</keyword>
<dbReference type="PANTHER" id="PTHR46025:SF3">
    <property type="entry name" value="XYLOSYLTRANSFERASE OXT"/>
    <property type="match status" value="1"/>
</dbReference>
<dbReference type="OrthoDB" id="7943907at2"/>
<evidence type="ECO:0000256" key="8">
    <source>
        <dbReference type="ARBA" id="ARBA00022968"/>
    </source>
</evidence>
<evidence type="ECO:0000256" key="12">
    <source>
        <dbReference type="ARBA" id="ARBA00023157"/>
    </source>
</evidence>
<evidence type="ECO:0000256" key="6">
    <source>
        <dbReference type="ARBA" id="ARBA00022723"/>
    </source>
</evidence>
<evidence type="ECO:0000256" key="1">
    <source>
        <dbReference type="ARBA" id="ARBA00004323"/>
    </source>
</evidence>
<dbReference type="InterPro" id="IPR003406">
    <property type="entry name" value="Glyco_trans_14"/>
</dbReference>
<dbReference type="InterPro" id="IPR043538">
    <property type="entry name" value="XYLT"/>
</dbReference>
<evidence type="ECO:0000256" key="14">
    <source>
        <dbReference type="ARBA" id="ARBA00042865"/>
    </source>
</evidence>
<evidence type="ECO:0000313" key="15">
    <source>
        <dbReference type="EMBL" id="SDD80816.1"/>
    </source>
</evidence>
<proteinExistence type="predicted"/>
<evidence type="ECO:0000256" key="11">
    <source>
        <dbReference type="ARBA" id="ARBA00023136"/>
    </source>
</evidence>
<keyword evidence="12" id="KW-1015">Disulfide bond</keyword>
<dbReference type="GO" id="GO:0015012">
    <property type="term" value="P:heparan sulfate proteoglycan biosynthetic process"/>
    <property type="evidence" value="ECO:0007669"/>
    <property type="project" value="TreeGrafter"/>
</dbReference>
<keyword evidence="11" id="KW-0472">Membrane</keyword>
<dbReference type="EMBL" id="FNAN01000002">
    <property type="protein sequence ID" value="SDD80816.1"/>
    <property type="molecule type" value="Genomic_DNA"/>
</dbReference>
<organism evidence="15 16">
    <name type="scientific">Dyadobacter soli</name>
    <dbReference type="NCBI Taxonomy" id="659014"/>
    <lineage>
        <taxon>Bacteria</taxon>
        <taxon>Pseudomonadati</taxon>
        <taxon>Bacteroidota</taxon>
        <taxon>Cytophagia</taxon>
        <taxon>Cytophagales</taxon>
        <taxon>Spirosomataceae</taxon>
        <taxon>Dyadobacter</taxon>
    </lineage>
</organism>
<keyword evidence="4" id="KW-0808">Transferase</keyword>
<evidence type="ECO:0000256" key="5">
    <source>
        <dbReference type="ARBA" id="ARBA00022692"/>
    </source>
</evidence>
<keyword evidence="9" id="KW-1133">Transmembrane helix</keyword>
<dbReference type="Pfam" id="PF02485">
    <property type="entry name" value="Branch"/>
    <property type="match status" value="1"/>
</dbReference>
<comment type="subcellular location">
    <subcellularLocation>
        <location evidence="2">Endoplasmic reticulum membrane</location>
        <topology evidence="2">Single-pass type II membrane protein</topology>
    </subcellularLocation>
    <subcellularLocation>
        <location evidence="1">Golgi apparatus membrane</location>
        <topology evidence="1">Single-pass type II membrane protein</topology>
    </subcellularLocation>
</comment>
<protein>
    <recommendedName>
        <fullName evidence="14">Peptide O-xylosyltransferase</fullName>
    </recommendedName>
</protein>
<dbReference type="GO" id="GO:0050650">
    <property type="term" value="P:chondroitin sulfate proteoglycan biosynthetic process"/>
    <property type="evidence" value="ECO:0007669"/>
    <property type="project" value="TreeGrafter"/>
</dbReference>
<evidence type="ECO:0000313" key="16">
    <source>
        <dbReference type="Proteomes" id="UP000198748"/>
    </source>
</evidence>
<dbReference type="STRING" id="659014.SAMN04487996_102235"/>
<evidence type="ECO:0000256" key="4">
    <source>
        <dbReference type="ARBA" id="ARBA00022679"/>
    </source>
</evidence>
<name>A0A1G6XTZ0_9BACT</name>
<evidence type="ECO:0000256" key="7">
    <source>
        <dbReference type="ARBA" id="ARBA00022824"/>
    </source>
</evidence>
<dbReference type="GO" id="GO:0016020">
    <property type="term" value="C:membrane"/>
    <property type="evidence" value="ECO:0007669"/>
    <property type="project" value="InterPro"/>
</dbReference>
<dbReference type="GO" id="GO:0046872">
    <property type="term" value="F:metal ion binding"/>
    <property type="evidence" value="ECO:0007669"/>
    <property type="project" value="UniProtKB-KW"/>
</dbReference>
<evidence type="ECO:0000256" key="3">
    <source>
        <dbReference type="ARBA" id="ARBA00022676"/>
    </source>
</evidence>
<keyword evidence="10" id="KW-0333">Golgi apparatus</keyword>
<evidence type="ECO:0000256" key="10">
    <source>
        <dbReference type="ARBA" id="ARBA00023034"/>
    </source>
</evidence>
<evidence type="ECO:0000256" key="9">
    <source>
        <dbReference type="ARBA" id="ARBA00022989"/>
    </source>
</evidence>
<dbReference type="Proteomes" id="UP000198748">
    <property type="component" value="Unassembled WGS sequence"/>
</dbReference>
<dbReference type="GO" id="GO:0030158">
    <property type="term" value="F:protein xylosyltransferase activity"/>
    <property type="evidence" value="ECO:0007669"/>
    <property type="project" value="InterPro"/>
</dbReference>
<dbReference type="PANTHER" id="PTHR46025">
    <property type="entry name" value="XYLOSYLTRANSFERASE OXT"/>
    <property type="match status" value="1"/>
</dbReference>
<accession>A0A1G6XTZ0</accession>
<evidence type="ECO:0000256" key="13">
    <source>
        <dbReference type="ARBA" id="ARBA00023180"/>
    </source>
</evidence>
<keyword evidence="13" id="KW-0325">Glycoprotein</keyword>
<keyword evidence="16" id="KW-1185">Reference proteome</keyword>
<sequence>MKIAHLILAYAAPAQLSKLIGALEDEHAWFFVHLDKKADLNAFAFLQNHERITLVPDRVDVGWGAYSIVEATLRGFKAVVDSGIDFGYVNLLSGADYPLQSPPEIHDYFVRNAGKNFMEYYSVHNEWTEAIPRLTEYHLTNYNFPCKYLVQKWLNKLLPARTMPAGLEPVGRSQWMSLTLDAVRYMLDYLDGHPGVTKFFKLTWAPDEIIFQTILYNSPFRSSLVNDNLRYIDWSKGQASPKVLTEEDLDRVLASGKLFARKFDLARFPAVIAKLDRKIQNHHYK</sequence>
<keyword evidence="5" id="KW-0812">Transmembrane</keyword>